<evidence type="ECO:0000256" key="2">
    <source>
        <dbReference type="ARBA" id="ARBA00006679"/>
    </source>
</evidence>
<protein>
    <submittedName>
        <fullName evidence="8">DoxX family protein</fullName>
    </submittedName>
</protein>
<keyword evidence="6 7" id="KW-0472">Membrane</keyword>
<dbReference type="EMBL" id="CP001825">
    <property type="protein sequence ID" value="ACZ41584.1"/>
    <property type="molecule type" value="Genomic_DNA"/>
</dbReference>
<dbReference type="AlphaFoldDB" id="D1CF78"/>
<evidence type="ECO:0000313" key="8">
    <source>
        <dbReference type="EMBL" id="ACZ41584.1"/>
    </source>
</evidence>
<feature type="transmembrane region" description="Helical" evidence="7">
    <location>
        <begin position="97"/>
        <end position="118"/>
    </location>
</feature>
<dbReference type="STRING" id="525904.Tter_0667"/>
<dbReference type="eggNOG" id="COG2259">
    <property type="taxonomic scope" value="Bacteria"/>
</dbReference>
<name>D1CF78_THET1</name>
<comment type="similarity">
    <text evidence="2">Belongs to the DoxX family.</text>
</comment>
<sequence>MEDAAKLILRLTTGSLVAGHGAQKLFGLFEGPGLEGTSGWLESMGLKPGNAWAWLAGLAEFGGGALTALGLMNPLGPLGIIGAMSMATAKAHWGKPIWVTAGGAELPVTNIAVATAIALAGPGKYSLDHALGIKLPRWMFAAGLASILSTVVYAKITSEMLASQQSGQQAQEAKQEQAAE</sequence>
<evidence type="ECO:0000256" key="4">
    <source>
        <dbReference type="ARBA" id="ARBA00022692"/>
    </source>
</evidence>
<accession>D1CF78</accession>
<feature type="transmembrane region" description="Helical" evidence="7">
    <location>
        <begin position="51"/>
        <end position="76"/>
    </location>
</feature>
<evidence type="ECO:0000256" key="1">
    <source>
        <dbReference type="ARBA" id="ARBA00004651"/>
    </source>
</evidence>
<dbReference type="HOGENOM" id="CLU_058421_3_0_0"/>
<proteinExistence type="inferred from homology"/>
<gene>
    <name evidence="8" type="ordered locus">Tter_0667</name>
</gene>
<dbReference type="KEGG" id="ttr:Tter_0667"/>
<keyword evidence="9" id="KW-1185">Reference proteome</keyword>
<dbReference type="GO" id="GO:0005886">
    <property type="term" value="C:plasma membrane"/>
    <property type="evidence" value="ECO:0007669"/>
    <property type="project" value="UniProtKB-SubCell"/>
</dbReference>
<keyword evidence="3" id="KW-1003">Cell membrane</keyword>
<dbReference type="InterPro" id="IPR032808">
    <property type="entry name" value="DoxX"/>
</dbReference>
<keyword evidence="4 7" id="KW-0812">Transmembrane</keyword>
<dbReference type="PANTHER" id="PTHR33452">
    <property type="entry name" value="OXIDOREDUCTASE CATD-RELATED"/>
    <property type="match status" value="1"/>
</dbReference>
<dbReference type="Proteomes" id="UP000000323">
    <property type="component" value="Chromosome 1"/>
</dbReference>
<evidence type="ECO:0000256" key="3">
    <source>
        <dbReference type="ARBA" id="ARBA00022475"/>
    </source>
</evidence>
<feature type="transmembrane region" description="Helical" evidence="7">
    <location>
        <begin position="138"/>
        <end position="156"/>
    </location>
</feature>
<evidence type="ECO:0000256" key="7">
    <source>
        <dbReference type="SAM" id="Phobius"/>
    </source>
</evidence>
<dbReference type="OrthoDB" id="346004at2"/>
<dbReference type="PANTHER" id="PTHR33452:SF1">
    <property type="entry name" value="INNER MEMBRANE PROTEIN YPHA-RELATED"/>
    <property type="match status" value="1"/>
</dbReference>
<evidence type="ECO:0000313" key="9">
    <source>
        <dbReference type="Proteomes" id="UP000000323"/>
    </source>
</evidence>
<dbReference type="Pfam" id="PF07681">
    <property type="entry name" value="DoxX"/>
    <property type="match status" value="1"/>
</dbReference>
<evidence type="ECO:0000256" key="6">
    <source>
        <dbReference type="ARBA" id="ARBA00023136"/>
    </source>
</evidence>
<organism evidence="8 9">
    <name type="scientific">Thermobaculum terrenum (strain ATCC BAA-798 / CCMEE 7001 / YNP1)</name>
    <dbReference type="NCBI Taxonomy" id="525904"/>
    <lineage>
        <taxon>Bacteria</taxon>
        <taxon>Bacillati</taxon>
        <taxon>Chloroflexota</taxon>
        <taxon>Chloroflexia</taxon>
        <taxon>Candidatus Thermobaculales</taxon>
        <taxon>Candidatus Thermobaculaceae</taxon>
        <taxon>Thermobaculum</taxon>
    </lineage>
</organism>
<reference evidence="9" key="1">
    <citation type="journal article" date="2010" name="Stand. Genomic Sci.">
        <title>Complete genome sequence of 'Thermobaculum terrenum' type strain (YNP1).</title>
        <authorList>
            <person name="Kiss H."/>
            <person name="Cleland D."/>
            <person name="Lapidus A."/>
            <person name="Lucas S."/>
            <person name="Glavina Del Rio T."/>
            <person name="Nolan M."/>
            <person name="Tice H."/>
            <person name="Han C."/>
            <person name="Goodwin L."/>
            <person name="Pitluck S."/>
            <person name="Liolios K."/>
            <person name="Ivanova N."/>
            <person name="Mavromatis K."/>
            <person name="Ovchinnikova G."/>
            <person name="Pati A."/>
            <person name="Chen A."/>
            <person name="Palaniappan K."/>
            <person name="Land M."/>
            <person name="Hauser L."/>
            <person name="Chang Y."/>
            <person name="Jeffries C."/>
            <person name="Lu M."/>
            <person name="Brettin T."/>
            <person name="Detter J."/>
            <person name="Goker M."/>
            <person name="Tindall B."/>
            <person name="Beck B."/>
            <person name="McDermott T."/>
            <person name="Woyke T."/>
            <person name="Bristow J."/>
            <person name="Eisen J."/>
            <person name="Markowitz V."/>
            <person name="Hugenholtz P."/>
            <person name="Kyrpides N."/>
            <person name="Klenk H."/>
            <person name="Cheng J."/>
        </authorList>
    </citation>
    <scope>NUCLEOTIDE SEQUENCE [LARGE SCALE GENOMIC DNA]</scope>
    <source>
        <strain evidence="9">ATCC BAA-798 / YNP1</strain>
    </source>
</reference>
<comment type="subcellular location">
    <subcellularLocation>
        <location evidence="1">Cell membrane</location>
        <topology evidence="1">Multi-pass membrane protein</topology>
    </subcellularLocation>
</comment>
<evidence type="ECO:0000256" key="5">
    <source>
        <dbReference type="ARBA" id="ARBA00022989"/>
    </source>
</evidence>
<keyword evidence="5 7" id="KW-1133">Transmembrane helix</keyword>
<dbReference type="InterPro" id="IPR051907">
    <property type="entry name" value="DoxX-like_oxidoreductase"/>
</dbReference>
<dbReference type="RefSeq" id="WP_012874619.1">
    <property type="nucleotide sequence ID" value="NC_013525.1"/>
</dbReference>